<evidence type="ECO:0000256" key="7">
    <source>
        <dbReference type="ARBA" id="ARBA00023239"/>
    </source>
</evidence>
<dbReference type="PANTHER" id="PTHR11808">
    <property type="entry name" value="TRANS-SULFURATION ENZYME FAMILY MEMBER"/>
    <property type="match status" value="1"/>
</dbReference>
<proteinExistence type="inferred from homology"/>
<dbReference type="InterPro" id="IPR015422">
    <property type="entry name" value="PyrdxlP-dep_Trfase_small"/>
</dbReference>
<keyword evidence="12" id="KW-1185">Reference proteome</keyword>
<dbReference type="PANTHER" id="PTHR11808:SF50">
    <property type="entry name" value="CYSTATHIONINE BETA-LYASE"/>
    <property type="match status" value="1"/>
</dbReference>
<evidence type="ECO:0000256" key="10">
    <source>
        <dbReference type="RuleBase" id="RU362118"/>
    </source>
</evidence>
<keyword evidence="4" id="KW-0028">Amino-acid biosynthesis</keyword>
<gene>
    <name evidence="11" type="ORF">C5167_013443</name>
</gene>
<dbReference type="Gene3D" id="3.90.1150.10">
    <property type="entry name" value="Aspartate Aminotransferase, domain 1"/>
    <property type="match status" value="1"/>
</dbReference>
<dbReference type="EC" id="4.4.1.13" evidence="3"/>
<dbReference type="Pfam" id="PF01053">
    <property type="entry name" value="Cys_Met_Meta_PP"/>
    <property type="match status" value="1"/>
</dbReference>
<dbReference type="InterPro" id="IPR015424">
    <property type="entry name" value="PyrdxlP-dep_Trfase"/>
</dbReference>
<sequence>MVTSTFNPSFCSLSSNLNHQGLSRGVHLGRFALSRKVSPSVLPKKFELRCSIDRDMDIRPSVLVDGVPESLNGMDSNKEPSVSTILLNFENPFDPYGASSTPLYQTATFKQPSGTENGLYDYTRSGNPTRDVLERLLAKLDRADRAFCFTTGMAALATVTHLVETGQEIVAGDDIYGGSDRLLSHVLPGKGVVVKRVNMSDLNEVASSIGPLTKLVWLESPTNPRLQICDIRKIAEIAHDNGALVLVDNSIMSPVLSQPLELGADIVMHSATKFISGHADVMAGVLAVKGESDYYTFVATRFTYFMAKVLNCMFTVVCPFTSLAKQIAFLQNAEGAALAPFDCWICLRGIKTMSLRVERQQENAQKIAEYLFSNSRVKKVNYAGLSGHPGSSLHYSQAKGAGSVLSFLTGSVALSKHIVEATKYFNITVSFGSVKSLISMPCFMSHASIPAAVRESRGLTEDLVRISVGIEDVNDLIADLDYAIRTGPV</sequence>
<dbReference type="InterPro" id="IPR015421">
    <property type="entry name" value="PyrdxlP-dep_Trfase_major"/>
</dbReference>
<dbReference type="STRING" id="3469.A0A4Y7J3E3"/>
<feature type="modified residue" description="N6-(pyridoxal phosphate)lysine" evidence="9">
    <location>
        <position position="273"/>
    </location>
</feature>
<evidence type="ECO:0000313" key="12">
    <source>
        <dbReference type="Proteomes" id="UP000316621"/>
    </source>
</evidence>
<evidence type="ECO:0000256" key="6">
    <source>
        <dbReference type="ARBA" id="ARBA00023167"/>
    </source>
</evidence>
<keyword evidence="7" id="KW-0456">Lyase</keyword>
<dbReference type="Proteomes" id="UP000316621">
    <property type="component" value="Chromosome 3"/>
</dbReference>
<dbReference type="Gene3D" id="3.40.640.10">
    <property type="entry name" value="Type I PLP-dependent aspartate aminotransferase-like (Major domain)"/>
    <property type="match status" value="1"/>
</dbReference>
<evidence type="ECO:0000256" key="9">
    <source>
        <dbReference type="PIRSR" id="PIRSR001434-2"/>
    </source>
</evidence>
<evidence type="ECO:0000256" key="1">
    <source>
        <dbReference type="ARBA" id="ARBA00001933"/>
    </source>
</evidence>
<evidence type="ECO:0000256" key="5">
    <source>
        <dbReference type="ARBA" id="ARBA00022898"/>
    </source>
</evidence>
<keyword evidence="6" id="KW-0486">Methionine biosynthesis</keyword>
<protein>
    <recommendedName>
        <fullName evidence="3">cysteine-S-conjugate beta-lyase</fullName>
        <ecNumber evidence="3">4.4.1.13</ecNumber>
    </recommendedName>
    <alternativeName>
        <fullName evidence="8">Cysteine-S-conjugate beta-lyase</fullName>
    </alternativeName>
</protein>
<dbReference type="GO" id="GO:0019346">
    <property type="term" value="P:transsulfuration"/>
    <property type="evidence" value="ECO:0007669"/>
    <property type="project" value="InterPro"/>
</dbReference>
<dbReference type="PIRSF" id="PIRSF001434">
    <property type="entry name" value="CGS"/>
    <property type="match status" value="1"/>
</dbReference>
<dbReference type="FunFam" id="3.90.1150.10:FF:000013">
    <property type="entry name" value="Cystathionine beta-lyase"/>
    <property type="match status" value="1"/>
</dbReference>
<dbReference type="GO" id="GO:0009086">
    <property type="term" value="P:methionine biosynthetic process"/>
    <property type="evidence" value="ECO:0007669"/>
    <property type="project" value="UniProtKB-KW"/>
</dbReference>
<evidence type="ECO:0000256" key="2">
    <source>
        <dbReference type="ARBA" id="ARBA00009077"/>
    </source>
</evidence>
<dbReference type="GO" id="GO:0047804">
    <property type="term" value="F:cysteine-S-conjugate beta-lyase activity"/>
    <property type="evidence" value="ECO:0007669"/>
    <property type="project" value="UniProtKB-EC"/>
</dbReference>
<comment type="similarity">
    <text evidence="2 10">Belongs to the trans-sulfuration enzymes family.</text>
</comment>
<keyword evidence="5 9" id="KW-0663">Pyridoxal phosphate</keyword>
<dbReference type="Gramene" id="RZC54590">
    <property type="protein sequence ID" value="RZC54590"/>
    <property type="gene ID" value="C5167_013443"/>
</dbReference>
<name>A0A4Y7J3E3_PAPSO</name>
<dbReference type="SUPFAM" id="SSF53383">
    <property type="entry name" value="PLP-dependent transferases"/>
    <property type="match status" value="1"/>
</dbReference>
<dbReference type="OMA" id="YKQDGVG"/>
<dbReference type="InterPro" id="IPR000277">
    <property type="entry name" value="Cys/Met-Metab_PyrdxlP-dep_enz"/>
</dbReference>
<organism evidence="11 12">
    <name type="scientific">Papaver somniferum</name>
    <name type="common">Opium poppy</name>
    <dbReference type="NCBI Taxonomy" id="3469"/>
    <lineage>
        <taxon>Eukaryota</taxon>
        <taxon>Viridiplantae</taxon>
        <taxon>Streptophyta</taxon>
        <taxon>Embryophyta</taxon>
        <taxon>Tracheophyta</taxon>
        <taxon>Spermatophyta</taxon>
        <taxon>Magnoliopsida</taxon>
        <taxon>Ranunculales</taxon>
        <taxon>Papaveraceae</taxon>
        <taxon>Papaveroideae</taxon>
        <taxon>Papaver</taxon>
    </lineage>
</organism>
<dbReference type="CDD" id="cd00614">
    <property type="entry name" value="CGS_like"/>
    <property type="match status" value="1"/>
</dbReference>
<comment type="cofactor">
    <cofactor evidence="1 10">
        <name>pyridoxal 5'-phosphate</name>
        <dbReference type="ChEBI" id="CHEBI:597326"/>
    </cofactor>
</comment>
<reference evidence="11 12" key="1">
    <citation type="journal article" date="2018" name="Science">
        <title>The opium poppy genome and morphinan production.</title>
        <authorList>
            <person name="Guo L."/>
            <person name="Winzer T."/>
            <person name="Yang X."/>
            <person name="Li Y."/>
            <person name="Ning Z."/>
            <person name="He Z."/>
            <person name="Teodor R."/>
            <person name="Lu Y."/>
            <person name="Bowser T.A."/>
            <person name="Graham I.A."/>
            <person name="Ye K."/>
        </authorList>
    </citation>
    <scope>NUCLEOTIDE SEQUENCE [LARGE SCALE GENOMIC DNA]</scope>
    <source>
        <strain evidence="12">cv. HN1</strain>
        <tissue evidence="11">Leaves</tissue>
    </source>
</reference>
<accession>A0A4Y7J3E3</accession>
<dbReference type="AlphaFoldDB" id="A0A4Y7J3E3"/>
<dbReference type="GO" id="GO:0005737">
    <property type="term" value="C:cytoplasm"/>
    <property type="evidence" value="ECO:0007669"/>
    <property type="project" value="TreeGrafter"/>
</dbReference>
<dbReference type="GO" id="GO:0030170">
    <property type="term" value="F:pyridoxal phosphate binding"/>
    <property type="evidence" value="ECO:0007669"/>
    <property type="project" value="InterPro"/>
</dbReference>
<evidence type="ECO:0000256" key="3">
    <source>
        <dbReference type="ARBA" id="ARBA00012224"/>
    </source>
</evidence>
<dbReference type="EMBL" id="CM010717">
    <property type="protein sequence ID" value="RZC54590.1"/>
    <property type="molecule type" value="Genomic_DNA"/>
</dbReference>
<evidence type="ECO:0000256" key="4">
    <source>
        <dbReference type="ARBA" id="ARBA00022605"/>
    </source>
</evidence>
<evidence type="ECO:0000313" key="11">
    <source>
        <dbReference type="EMBL" id="RZC54590.1"/>
    </source>
</evidence>
<evidence type="ECO:0000256" key="8">
    <source>
        <dbReference type="ARBA" id="ARBA00047213"/>
    </source>
</evidence>